<sequence>MVRRLLLLALIVTLGFLLRFVYLGSVPAGFTPDEANQGYAAHSLLKTGLDEWGLRLPLTSFRAFADYRAPLQTYLIVPSVALFGLSEFAVRLPSAIFGTLAIIAVYLLANKLFPKTPQGWPKELPWGEINIGHLAALFVAISPWSIQFSRTALEANFASFLFPLGLLFFLKGVRGNSRLLLLSAVVLGLDLYSYLAAKLFVPLFILAYLITSRRQITKDGLRRLLPFLIVFTLFAAPLYIDALFGPGNVRGKDLAITNFSLGNLTTISNEQYFSPLNTISPQLSRIFSNKIVFTFQRFIGNYVSYLSPTFWFTEGGREITYAVFPGYGLLHLWLLPLIIFAFYRLFVTKEKNLPLLLFWLFLAIIPAAITKEGYRPNRIGSLLTFWEIIAAYGLVEIFSKARQWKTPQGWPQGLPWGGLVSGVIILVSLVSYLNLYFFIAPAKYPSALSFGYRDLLAKIKIYSDKYTTIVFDRGSQAQIFVAFYNRLDPTEYQSSSATWCCWPKSRSTQTNTPPLFLIAAAKPRSSSLSITGWIRLSISPLRLPGGRGLPRENSSFWICSTRIVWANIPSRPLMPVAILSPATLLSFGRKKPTPHLILIF</sequence>
<evidence type="ECO:0000256" key="6">
    <source>
        <dbReference type="ARBA" id="ARBA00022989"/>
    </source>
</evidence>
<feature type="transmembrane region" description="Helical" evidence="8">
    <location>
        <begin position="353"/>
        <end position="370"/>
    </location>
</feature>
<dbReference type="PANTHER" id="PTHR33908">
    <property type="entry name" value="MANNOSYLTRANSFERASE YKCB-RELATED"/>
    <property type="match status" value="1"/>
</dbReference>
<proteinExistence type="predicted"/>
<keyword evidence="3" id="KW-0328">Glycosyltransferase</keyword>
<keyword evidence="4" id="KW-0808">Transferase</keyword>
<reference evidence="10 11" key="1">
    <citation type="journal article" date="2016" name="Nat. Commun.">
        <title>Thousands of microbial genomes shed light on interconnected biogeochemical processes in an aquifer system.</title>
        <authorList>
            <person name="Anantharaman K."/>
            <person name="Brown C.T."/>
            <person name="Hug L.A."/>
            <person name="Sharon I."/>
            <person name="Castelle C.J."/>
            <person name="Probst A.J."/>
            <person name="Thomas B.C."/>
            <person name="Singh A."/>
            <person name="Wilkins M.J."/>
            <person name="Karaoz U."/>
            <person name="Brodie E.L."/>
            <person name="Williams K.H."/>
            <person name="Hubbard S.S."/>
            <person name="Banfield J.F."/>
        </authorList>
    </citation>
    <scope>NUCLEOTIDE SEQUENCE [LARGE SCALE GENOMIC DNA]</scope>
</reference>
<keyword evidence="7 8" id="KW-0472">Membrane</keyword>
<feature type="transmembrane region" description="Helical" evidence="8">
    <location>
        <begin position="129"/>
        <end position="146"/>
    </location>
</feature>
<evidence type="ECO:0000313" key="10">
    <source>
        <dbReference type="EMBL" id="OHA68747.1"/>
    </source>
</evidence>
<feature type="transmembrane region" description="Helical" evidence="8">
    <location>
        <begin position="153"/>
        <end position="171"/>
    </location>
</feature>
<evidence type="ECO:0000256" key="7">
    <source>
        <dbReference type="ARBA" id="ARBA00023136"/>
    </source>
</evidence>
<keyword evidence="5 8" id="KW-0812">Transmembrane</keyword>
<dbReference type="GO" id="GO:0005886">
    <property type="term" value="C:plasma membrane"/>
    <property type="evidence" value="ECO:0007669"/>
    <property type="project" value="UniProtKB-SubCell"/>
</dbReference>
<dbReference type="InterPro" id="IPR050297">
    <property type="entry name" value="LipidA_mod_glycosyltrf_83"/>
</dbReference>
<dbReference type="Pfam" id="PF13231">
    <property type="entry name" value="PMT_2"/>
    <property type="match status" value="1"/>
</dbReference>
<feature type="transmembrane region" description="Helical" evidence="8">
    <location>
        <begin position="223"/>
        <end position="240"/>
    </location>
</feature>
<evidence type="ECO:0000256" key="4">
    <source>
        <dbReference type="ARBA" id="ARBA00022679"/>
    </source>
</evidence>
<keyword evidence="6 8" id="KW-1133">Transmembrane helix</keyword>
<feature type="transmembrane region" description="Helical" evidence="8">
    <location>
        <begin position="67"/>
        <end position="85"/>
    </location>
</feature>
<evidence type="ECO:0000259" key="9">
    <source>
        <dbReference type="Pfam" id="PF13231"/>
    </source>
</evidence>
<comment type="caution">
    <text evidence="10">The sequence shown here is derived from an EMBL/GenBank/DDBJ whole genome shotgun (WGS) entry which is preliminary data.</text>
</comment>
<feature type="domain" description="Glycosyltransferase RgtA/B/C/D-like" evidence="9">
    <location>
        <begin position="68"/>
        <end position="239"/>
    </location>
</feature>
<accession>A0A1G2R7Q9</accession>
<feature type="transmembrane region" description="Helical" evidence="8">
    <location>
        <begin position="376"/>
        <end position="395"/>
    </location>
</feature>
<comment type="subcellular location">
    <subcellularLocation>
        <location evidence="1">Cell membrane</location>
        <topology evidence="1">Multi-pass membrane protein</topology>
    </subcellularLocation>
</comment>
<feature type="transmembrane region" description="Helical" evidence="8">
    <location>
        <begin position="191"/>
        <end position="211"/>
    </location>
</feature>
<evidence type="ECO:0000256" key="5">
    <source>
        <dbReference type="ARBA" id="ARBA00022692"/>
    </source>
</evidence>
<evidence type="ECO:0000256" key="1">
    <source>
        <dbReference type="ARBA" id="ARBA00004651"/>
    </source>
</evidence>
<dbReference type="GO" id="GO:0016763">
    <property type="term" value="F:pentosyltransferase activity"/>
    <property type="evidence" value="ECO:0007669"/>
    <property type="project" value="TreeGrafter"/>
</dbReference>
<gene>
    <name evidence="10" type="ORF">A3D59_01025</name>
</gene>
<dbReference type="InterPro" id="IPR038731">
    <property type="entry name" value="RgtA/B/C-like"/>
</dbReference>
<protein>
    <recommendedName>
        <fullName evidence="9">Glycosyltransferase RgtA/B/C/D-like domain-containing protein</fullName>
    </recommendedName>
</protein>
<dbReference type="PANTHER" id="PTHR33908:SF3">
    <property type="entry name" value="UNDECAPRENYL PHOSPHATE-ALPHA-4-AMINO-4-DEOXY-L-ARABINOSE ARABINOSYL TRANSFERASE"/>
    <property type="match status" value="1"/>
</dbReference>
<dbReference type="GO" id="GO:0009103">
    <property type="term" value="P:lipopolysaccharide biosynthetic process"/>
    <property type="evidence" value="ECO:0007669"/>
    <property type="project" value="UniProtKB-ARBA"/>
</dbReference>
<name>A0A1G2R7Q9_9BACT</name>
<dbReference type="GO" id="GO:0010041">
    <property type="term" value="P:response to iron(III) ion"/>
    <property type="evidence" value="ECO:0007669"/>
    <property type="project" value="TreeGrafter"/>
</dbReference>
<organism evidence="10 11">
    <name type="scientific">Candidatus Wildermuthbacteria bacterium RIFCSPHIGHO2_02_FULL_47_17</name>
    <dbReference type="NCBI Taxonomy" id="1802452"/>
    <lineage>
        <taxon>Bacteria</taxon>
        <taxon>Candidatus Wildermuthiibacteriota</taxon>
    </lineage>
</organism>
<evidence type="ECO:0000256" key="2">
    <source>
        <dbReference type="ARBA" id="ARBA00022475"/>
    </source>
</evidence>
<dbReference type="AlphaFoldDB" id="A0A1G2R7Q9"/>
<feature type="transmembrane region" description="Helical" evidence="8">
    <location>
        <begin position="416"/>
        <end position="439"/>
    </location>
</feature>
<evidence type="ECO:0000256" key="8">
    <source>
        <dbReference type="SAM" id="Phobius"/>
    </source>
</evidence>
<feature type="transmembrane region" description="Helical" evidence="8">
    <location>
        <begin position="92"/>
        <end position="109"/>
    </location>
</feature>
<feature type="transmembrane region" description="Helical" evidence="8">
    <location>
        <begin position="327"/>
        <end position="346"/>
    </location>
</feature>
<keyword evidence="2" id="KW-1003">Cell membrane</keyword>
<evidence type="ECO:0000256" key="3">
    <source>
        <dbReference type="ARBA" id="ARBA00022676"/>
    </source>
</evidence>
<evidence type="ECO:0000313" key="11">
    <source>
        <dbReference type="Proteomes" id="UP000179258"/>
    </source>
</evidence>
<dbReference type="EMBL" id="MHTX01000008">
    <property type="protein sequence ID" value="OHA68747.1"/>
    <property type="molecule type" value="Genomic_DNA"/>
</dbReference>
<dbReference type="Proteomes" id="UP000179258">
    <property type="component" value="Unassembled WGS sequence"/>
</dbReference>